<dbReference type="KEGG" id="vgo:GJW-30_1_04041"/>
<dbReference type="AlphaFoldDB" id="A0A0S3PZW1"/>
<feature type="transmembrane region" description="Helical" evidence="2">
    <location>
        <begin position="222"/>
        <end position="245"/>
    </location>
</feature>
<gene>
    <name evidence="4" type="ORF">GJW-30_1_04041</name>
</gene>
<feature type="transmembrane region" description="Helical" evidence="2">
    <location>
        <begin position="130"/>
        <end position="151"/>
    </location>
</feature>
<keyword evidence="4" id="KW-0012">Acyltransferase</keyword>
<feature type="transmembrane region" description="Helical" evidence="2">
    <location>
        <begin position="316"/>
        <end position="339"/>
    </location>
</feature>
<reference evidence="4 5" key="1">
    <citation type="submission" date="2015-08" db="EMBL/GenBank/DDBJ databases">
        <title>Investigation of the bacterial diversity of lava forest soil.</title>
        <authorList>
            <person name="Lee J.S."/>
        </authorList>
    </citation>
    <scope>NUCLEOTIDE SEQUENCE [LARGE SCALE GENOMIC DNA]</scope>
    <source>
        <strain evidence="4 5">GJW-30</strain>
    </source>
</reference>
<feature type="transmembrane region" description="Helical" evidence="2">
    <location>
        <begin position="251"/>
        <end position="270"/>
    </location>
</feature>
<accession>A0A0S3PZW1</accession>
<dbReference type="PANTHER" id="PTHR23028">
    <property type="entry name" value="ACETYLTRANSFERASE"/>
    <property type="match status" value="1"/>
</dbReference>
<feature type="transmembrane region" description="Helical" evidence="2">
    <location>
        <begin position="158"/>
        <end position="176"/>
    </location>
</feature>
<evidence type="ECO:0000313" key="5">
    <source>
        <dbReference type="Proteomes" id="UP000236884"/>
    </source>
</evidence>
<feature type="transmembrane region" description="Helical" evidence="2">
    <location>
        <begin position="188"/>
        <end position="210"/>
    </location>
</feature>
<dbReference type="InterPro" id="IPR050879">
    <property type="entry name" value="Acyltransferase_3"/>
</dbReference>
<evidence type="ECO:0000313" key="4">
    <source>
        <dbReference type="EMBL" id="BAT61484.1"/>
    </source>
</evidence>
<evidence type="ECO:0000256" key="1">
    <source>
        <dbReference type="SAM" id="MobiDB-lite"/>
    </source>
</evidence>
<dbReference type="RefSeq" id="WP_096358176.1">
    <property type="nucleotide sequence ID" value="NZ_JAASRT010000001.1"/>
</dbReference>
<dbReference type="EMBL" id="AP014946">
    <property type="protein sequence ID" value="BAT61484.1"/>
    <property type="molecule type" value="Genomic_DNA"/>
</dbReference>
<feature type="region of interest" description="Disordered" evidence="1">
    <location>
        <begin position="350"/>
        <end position="372"/>
    </location>
</feature>
<dbReference type="InterPro" id="IPR002656">
    <property type="entry name" value="Acyl_transf_3_dom"/>
</dbReference>
<sequence>MRIQYPIQFLRGFSAVIVVIAHIVYWQSKTIEFGPTLLAVVQHVGDFAVYIFFIVSGYIMVQTTNYDVVGLPAVKHFLINRLVRVVPLYWIATFVELGLNSQHGKGLQIEKLIHSLFFVPQSATPVMRPILGVGWTLNYEMFFYVMFALSLFLPRKRAIAAVLGVICMLIAFGGFAKPWFALGQPTTAVAFLTAPLLLTFALGMLLGVVVRHDDSNSRTHSSSFVFAVLMALIALDIVAATMWFANQISPNFLPLVGVSLAFASVAFAAVTDIGKPSLFGRALVGLGGASYALYLFHFFAIAAVGRAWKAFGITEMPWLFSFCAMAAALGVGIAVYRLVDAPLSRALRPSSRTTKAQSQTNVGAGNPALSVS</sequence>
<feature type="domain" description="Acyltransferase 3" evidence="3">
    <location>
        <begin position="7"/>
        <end position="337"/>
    </location>
</feature>
<proteinExistence type="predicted"/>
<dbReference type="OrthoDB" id="9767863at2"/>
<protein>
    <submittedName>
        <fullName evidence="4">Acyltransferase family protein</fullName>
    </submittedName>
</protein>
<feature type="transmembrane region" description="Helical" evidence="2">
    <location>
        <begin position="40"/>
        <end position="61"/>
    </location>
</feature>
<feature type="transmembrane region" description="Helical" evidence="2">
    <location>
        <begin position="9"/>
        <end position="28"/>
    </location>
</feature>
<evidence type="ECO:0000259" key="3">
    <source>
        <dbReference type="Pfam" id="PF01757"/>
    </source>
</evidence>
<dbReference type="GO" id="GO:0016747">
    <property type="term" value="F:acyltransferase activity, transferring groups other than amino-acyl groups"/>
    <property type="evidence" value="ECO:0007669"/>
    <property type="project" value="InterPro"/>
</dbReference>
<keyword evidence="2" id="KW-1133">Transmembrane helix</keyword>
<dbReference type="PANTHER" id="PTHR23028:SF131">
    <property type="entry name" value="BLR2367 PROTEIN"/>
    <property type="match status" value="1"/>
</dbReference>
<keyword evidence="2" id="KW-0812">Transmembrane</keyword>
<name>A0A0S3PZW1_9BRAD</name>
<organism evidence="4 5">
    <name type="scientific">Variibacter gotjawalensis</name>
    <dbReference type="NCBI Taxonomy" id="1333996"/>
    <lineage>
        <taxon>Bacteria</taxon>
        <taxon>Pseudomonadati</taxon>
        <taxon>Pseudomonadota</taxon>
        <taxon>Alphaproteobacteria</taxon>
        <taxon>Hyphomicrobiales</taxon>
        <taxon>Nitrobacteraceae</taxon>
        <taxon>Variibacter</taxon>
    </lineage>
</organism>
<evidence type="ECO:0000256" key="2">
    <source>
        <dbReference type="SAM" id="Phobius"/>
    </source>
</evidence>
<keyword evidence="2" id="KW-0472">Membrane</keyword>
<keyword evidence="5" id="KW-1185">Reference proteome</keyword>
<feature type="transmembrane region" description="Helical" evidence="2">
    <location>
        <begin position="82"/>
        <end position="99"/>
    </location>
</feature>
<feature type="transmembrane region" description="Helical" evidence="2">
    <location>
        <begin position="282"/>
        <end position="304"/>
    </location>
</feature>
<dbReference type="Proteomes" id="UP000236884">
    <property type="component" value="Chromosome"/>
</dbReference>
<keyword evidence="4" id="KW-0808">Transferase</keyword>
<dbReference type="GO" id="GO:0016020">
    <property type="term" value="C:membrane"/>
    <property type="evidence" value="ECO:0007669"/>
    <property type="project" value="TreeGrafter"/>
</dbReference>
<dbReference type="GO" id="GO:0000271">
    <property type="term" value="P:polysaccharide biosynthetic process"/>
    <property type="evidence" value="ECO:0007669"/>
    <property type="project" value="TreeGrafter"/>
</dbReference>
<dbReference type="Pfam" id="PF01757">
    <property type="entry name" value="Acyl_transf_3"/>
    <property type="match status" value="1"/>
</dbReference>